<comment type="caution">
    <text evidence="3">The sequence shown here is derived from an EMBL/GenBank/DDBJ whole genome shotgun (WGS) entry which is preliminary data.</text>
</comment>
<name>A0ABD6T7Y5_9BACI</name>
<dbReference type="SUPFAM" id="SSF46955">
    <property type="entry name" value="Putative DNA-binding domain"/>
    <property type="match status" value="1"/>
</dbReference>
<gene>
    <name evidence="3" type="ORF">COF81_09670</name>
</gene>
<feature type="domain" description="HTH merR-type" evidence="2">
    <location>
        <begin position="16"/>
        <end position="72"/>
    </location>
</feature>
<proteinExistence type="predicted"/>
<dbReference type="Gene3D" id="1.10.1660.10">
    <property type="match status" value="1"/>
</dbReference>
<evidence type="ECO:0000259" key="2">
    <source>
        <dbReference type="Pfam" id="PF13411"/>
    </source>
</evidence>
<dbReference type="RefSeq" id="WP_098803030.1">
    <property type="nucleotide sequence ID" value="NZ_NUTL01000037.1"/>
</dbReference>
<evidence type="ECO:0000256" key="1">
    <source>
        <dbReference type="SAM" id="Coils"/>
    </source>
</evidence>
<evidence type="ECO:0000313" key="3">
    <source>
        <dbReference type="EMBL" id="PHE99975.1"/>
    </source>
</evidence>
<sequence length="183" mass="21382">MSQVISLERPQRPLNSSDVVNILNISASTLRTYTGHFRHLGHSFSKKNGRILYSSHDLQLFQRMIQLHDQGFGTIPECVVNVLNVLNVQNNVVDVHNVLNSVEDTVDNVDKQNKQCKQVKQPQDTSSQIDTENEIARLKQEMAELRKYVDESIKKRDELLLQTLREVLESKQKKKKKWWQFWK</sequence>
<dbReference type="Proteomes" id="UP000221918">
    <property type="component" value="Unassembled WGS sequence"/>
</dbReference>
<feature type="coiled-coil region" evidence="1">
    <location>
        <begin position="128"/>
        <end position="155"/>
    </location>
</feature>
<organism evidence="3 4">
    <name type="scientific">Bacillus pseudomycoides</name>
    <dbReference type="NCBI Taxonomy" id="64104"/>
    <lineage>
        <taxon>Bacteria</taxon>
        <taxon>Bacillati</taxon>
        <taxon>Bacillota</taxon>
        <taxon>Bacilli</taxon>
        <taxon>Bacillales</taxon>
        <taxon>Bacillaceae</taxon>
        <taxon>Bacillus</taxon>
        <taxon>Bacillus cereus group</taxon>
    </lineage>
</organism>
<reference evidence="3 4" key="1">
    <citation type="submission" date="2017-09" db="EMBL/GenBank/DDBJ databases">
        <title>Large-scale bioinformatics analysis of Bacillus genomes uncovers conserved roles of natural products in bacterial physiology.</title>
        <authorList>
            <consortium name="Agbiome Team Llc"/>
            <person name="Bleich R.M."/>
            <person name="Grubbs K.J."/>
            <person name="Santa Maria K.C."/>
            <person name="Allen S.E."/>
            <person name="Farag S."/>
            <person name="Shank E.A."/>
            <person name="Bowers A."/>
        </authorList>
    </citation>
    <scope>NUCLEOTIDE SEQUENCE [LARGE SCALE GENOMIC DNA]</scope>
    <source>
        <strain evidence="3 4">AFS037265</strain>
    </source>
</reference>
<dbReference type="AlphaFoldDB" id="A0ABD6T7Y5"/>
<dbReference type="Pfam" id="PF13411">
    <property type="entry name" value="MerR_1"/>
    <property type="match status" value="1"/>
</dbReference>
<keyword evidence="1" id="KW-0175">Coiled coil</keyword>
<dbReference type="EMBL" id="NUTL01000037">
    <property type="protein sequence ID" value="PHE99975.1"/>
    <property type="molecule type" value="Genomic_DNA"/>
</dbReference>
<protein>
    <recommendedName>
        <fullName evidence="2">HTH merR-type domain-containing protein</fullName>
    </recommendedName>
</protein>
<accession>A0ABD6T7Y5</accession>
<evidence type="ECO:0000313" key="4">
    <source>
        <dbReference type="Proteomes" id="UP000221918"/>
    </source>
</evidence>
<dbReference type="InterPro" id="IPR009061">
    <property type="entry name" value="DNA-bd_dom_put_sf"/>
</dbReference>
<dbReference type="InterPro" id="IPR000551">
    <property type="entry name" value="MerR-type_HTH_dom"/>
</dbReference>